<keyword evidence="3" id="KW-1185">Reference proteome</keyword>
<dbReference type="EMBL" id="OX451735">
    <property type="protein sequence ID" value="CAI8593220.1"/>
    <property type="molecule type" value="Genomic_DNA"/>
</dbReference>
<feature type="signal peptide" evidence="1">
    <location>
        <begin position="1"/>
        <end position="24"/>
    </location>
</feature>
<name>A0AAV0Z9T9_VICFA</name>
<sequence>MAINRVYFFIAILCIALVLHPGGARRYEEIMSDDITTDCFDTPECPLSNESCLQRCERRGFLMMLLVPHFETCFKFSEFGDVWLGSGLMSLEMVTVFFESFDGLLFLL</sequence>
<protein>
    <submittedName>
        <fullName evidence="2">Uncharacterized protein</fullName>
    </submittedName>
</protein>
<dbReference type="AlphaFoldDB" id="A0AAV0Z9T9"/>
<gene>
    <name evidence="2" type="ORF">VFH_I080120</name>
</gene>
<accession>A0AAV0Z9T9</accession>
<reference evidence="2 3" key="1">
    <citation type="submission" date="2023-01" db="EMBL/GenBank/DDBJ databases">
        <authorList>
            <person name="Kreplak J."/>
        </authorList>
    </citation>
    <scope>NUCLEOTIDE SEQUENCE [LARGE SCALE GENOMIC DNA]</scope>
</reference>
<evidence type="ECO:0000313" key="2">
    <source>
        <dbReference type="EMBL" id="CAI8593220.1"/>
    </source>
</evidence>
<evidence type="ECO:0000256" key="1">
    <source>
        <dbReference type="SAM" id="SignalP"/>
    </source>
</evidence>
<organism evidence="2 3">
    <name type="scientific">Vicia faba</name>
    <name type="common">Broad bean</name>
    <name type="synonym">Faba vulgaris</name>
    <dbReference type="NCBI Taxonomy" id="3906"/>
    <lineage>
        <taxon>Eukaryota</taxon>
        <taxon>Viridiplantae</taxon>
        <taxon>Streptophyta</taxon>
        <taxon>Embryophyta</taxon>
        <taxon>Tracheophyta</taxon>
        <taxon>Spermatophyta</taxon>
        <taxon>Magnoliopsida</taxon>
        <taxon>eudicotyledons</taxon>
        <taxon>Gunneridae</taxon>
        <taxon>Pentapetalae</taxon>
        <taxon>rosids</taxon>
        <taxon>fabids</taxon>
        <taxon>Fabales</taxon>
        <taxon>Fabaceae</taxon>
        <taxon>Papilionoideae</taxon>
        <taxon>50 kb inversion clade</taxon>
        <taxon>NPAAA clade</taxon>
        <taxon>Hologalegina</taxon>
        <taxon>IRL clade</taxon>
        <taxon>Fabeae</taxon>
        <taxon>Vicia</taxon>
    </lineage>
</organism>
<dbReference type="Proteomes" id="UP001157006">
    <property type="component" value="Chromosome 1S"/>
</dbReference>
<keyword evidence="1" id="KW-0732">Signal</keyword>
<evidence type="ECO:0000313" key="3">
    <source>
        <dbReference type="Proteomes" id="UP001157006"/>
    </source>
</evidence>
<proteinExistence type="predicted"/>
<feature type="chain" id="PRO_5043965023" evidence="1">
    <location>
        <begin position="25"/>
        <end position="108"/>
    </location>
</feature>